<evidence type="ECO:0000313" key="1">
    <source>
        <dbReference type="EMBL" id="KTD76326.1"/>
    </source>
</evidence>
<dbReference type="PATRIC" id="fig|66969.6.peg.2231"/>
<dbReference type="GO" id="GO:0004502">
    <property type="term" value="F:kynurenine 3-monooxygenase activity"/>
    <property type="evidence" value="ECO:0007669"/>
    <property type="project" value="UniProtKB-EC"/>
</dbReference>
<protein>
    <submittedName>
        <fullName evidence="1">Kynurenine 3-monooxygenase</fullName>
        <ecNumber evidence="1">1.14.13.9</ecNumber>
    </submittedName>
</protein>
<keyword evidence="1" id="KW-0560">Oxidoreductase</keyword>
<dbReference type="RefSeq" id="WP_231950984.1">
    <property type="nucleotide sequence ID" value="NZ_CAAAIQ010000020.1"/>
</dbReference>
<proteinExistence type="predicted"/>
<dbReference type="EC" id="1.14.13.9" evidence="1"/>
<dbReference type="InterPro" id="IPR036188">
    <property type="entry name" value="FAD/NAD-bd_sf"/>
</dbReference>
<dbReference type="EMBL" id="LNZB01000051">
    <property type="protein sequence ID" value="KTD76326.1"/>
    <property type="molecule type" value="Genomic_DNA"/>
</dbReference>
<dbReference type="Proteomes" id="UP000054729">
    <property type="component" value="Unassembled WGS sequence"/>
</dbReference>
<dbReference type="STRING" id="66969.Lwal_2048"/>
<keyword evidence="2" id="KW-1185">Reference proteome</keyword>
<organism evidence="1 2">
    <name type="scientific">Legionella waltersii</name>
    <dbReference type="NCBI Taxonomy" id="66969"/>
    <lineage>
        <taxon>Bacteria</taxon>
        <taxon>Pseudomonadati</taxon>
        <taxon>Pseudomonadota</taxon>
        <taxon>Gammaproteobacteria</taxon>
        <taxon>Legionellales</taxon>
        <taxon>Legionellaceae</taxon>
        <taxon>Legionella</taxon>
    </lineage>
</organism>
<dbReference type="Gene3D" id="3.50.50.60">
    <property type="entry name" value="FAD/NAD(P)-binding domain"/>
    <property type="match status" value="1"/>
</dbReference>
<dbReference type="AlphaFoldDB" id="A0A0W1A4T3"/>
<keyword evidence="1" id="KW-0503">Monooxygenase</keyword>
<accession>A0A0W1A4T3</accession>
<reference evidence="1 2" key="1">
    <citation type="submission" date="2015-11" db="EMBL/GenBank/DDBJ databases">
        <title>Genomic analysis of 38 Legionella species identifies large and diverse effector repertoires.</title>
        <authorList>
            <person name="Burstein D."/>
            <person name="Amaro F."/>
            <person name="Zusman T."/>
            <person name="Lifshitz Z."/>
            <person name="Cohen O."/>
            <person name="Gilbert J.A."/>
            <person name="Pupko T."/>
            <person name="Shuman H.A."/>
            <person name="Segal G."/>
        </authorList>
    </citation>
    <scope>NUCLEOTIDE SEQUENCE [LARGE SCALE GENOMIC DNA]</scope>
    <source>
        <strain evidence="1 2">ATCC 51914</strain>
    </source>
</reference>
<dbReference type="SUPFAM" id="SSF51905">
    <property type="entry name" value="FAD/NAD(P)-binding domain"/>
    <property type="match status" value="1"/>
</dbReference>
<gene>
    <name evidence="1" type="primary">kmo</name>
    <name evidence="1" type="ORF">Lwal_2048</name>
</gene>
<name>A0A0W1A4T3_9GAMM</name>
<sequence length="652" mass="73916">MAIDTDILVVGAGPIGLINAWGMKRLNPNLKIVILEKYSEYQRSHTLVMQAAQLEAIMKATNSEQDPTLVELLEQLKSDPHIRTNALQQIFTKLAKDSGIEVHTEQEVTDNNIQQKLTEEFPNVRLIIGADGTHSVVSNALFSEHNQVKYDFDYVLQLRYEIKGEAKSSHIKTLPFLQQMARKGLIANEYVGHFEDGKTPVTMQMMISKEDFLKLQKATSKNPIKPFSESKPEQTQSDIPEIPKQLKSFLTSYIRNKILDTSSEYQLIDQESIRISVNEAPATHAKQVVTTHGQAHVLLEGDAALGLSYFKGLNAGLEASARFLSIMAPAIKASFKNSEVTDKLLNEYQNWFLYDYAPKKVKEVGNYSFWQIRSFMNAMQVVRRIKNASSIDFDDDLSPAIRDYFNHFSRNPLTELSDSKGRLFPHREYDLIEFGELSYVPLKHTAKKIGKIFVDYIKPYKSNHQIKQDFKQPLVGIANLFIGLGKTLVGIFTGNLKSLSDGLLNVIRGVIEIVTTPLNCFLKPMTRGFATLIHGGYKKIEENSGLSHLAHYGKKYLERIDESQLKDKKTIYELLAVCNDMHRKFDKSSGRGQKTKLALDEYQAYAAIRSDTTLDKQKLVDYFSLFAPEKSELVAQVNNGQLHDFETHTTFK</sequence>
<comment type="caution">
    <text evidence="1">The sequence shown here is derived from an EMBL/GenBank/DDBJ whole genome shotgun (WGS) entry which is preliminary data.</text>
</comment>
<evidence type="ECO:0000313" key="2">
    <source>
        <dbReference type="Proteomes" id="UP000054729"/>
    </source>
</evidence>